<dbReference type="Pfam" id="PF16077">
    <property type="entry name" value="Spaetzle"/>
    <property type="match status" value="1"/>
</dbReference>
<dbReference type="EMBL" id="CADEBD010000308">
    <property type="protein sequence ID" value="CAB3239192.1"/>
    <property type="molecule type" value="Genomic_DNA"/>
</dbReference>
<protein>
    <recommendedName>
        <fullName evidence="2">Spaetzle domain-containing protein</fullName>
    </recommendedName>
</protein>
<organism evidence="3 4">
    <name type="scientific">Arctia plantaginis</name>
    <name type="common">Wood tiger moth</name>
    <name type="synonym">Phalaena plantaginis</name>
    <dbReference type="NCBI Taxonomy" id="874455"/>
    <lineage>
        <taxon>Eukaryota</taxon>
        <taxon>Metazoa</taxon>
        <taxon>Ecdysozoa</taxon>
        <taxon>Arthropoda</taxon>
        <taxon>Hexapoda</taxon>
        <taxon>Insecta</taxon>
        <taxon>Pterygota</taxon>
        <taxon>Neoptera</taxon>
        <taxon>Endopterygota</taxon>
        <taxon>Lepidoptera</taxon>
        <taxon>Glossata</taxon>
        <taxon>Ditrysia</taxon>
        <taxon>Noctuoidea</taxon>
        <taxon>Erebidae</taxon>
        <taxon>Arctiinae</taxon>
        <taxon>Arctia</taxon>
    </lineage>
</organism>
<dbReference type="InterPro" id="IPR029034">
    <property type="entry name" value="Cystine-knot_cytokine"/>
</dbReference>
<dbReference type="PROSITE" id="PS51257">
    <property type="entry name" value="PROKAR_LIPOPROTEIN"/>
    <property type="match status" value="1"/>
</dbReference>
<feature type="signal peptide" evidence="1">
    <location>
        <begin position="1"/>
        <end position="21"/>
    </location>
</feature>
<dbReference type="InterPro" id="IPR032104">
    <property type="entry name" value="Spaetzle"/>
</dbReference>
<dbReference type="AlphaFoldDB" id="A0A8S1A475"/>
<dbReference type="SUPFAM" id="SSF57501">
    <property type="entry name" value="Cystine-knot cytokines"/>
    <property type="match status" value="1"/>
</dbReference>
<evidence type="ECO:0000313" key="3">
    <source>
        <dbReference type="EMBL" id="CAB3239192.1"/>
    </source>
</evidence>
<proteinExistence type="predicted"/>
<dbReference type="OrthoDB" id="10262320at2759"/>
<evidence type="ECO:0000313" key="4">
    <source>
        <dbReference type="Proteomes" id="UP000494256"/>
    </source>
</evidence>
<dbReference type="Proteomes" id="UP000494256">
    <property type="component" value="Unassembled WGS sequence"/>
</dbReference>
<comment type="caution">
    <text evidence="3">The sequence shown here is derived from an EMBL/GenBank/DDBJ whole genome shotgun (WGS) entry which is preliminary data.</text>
</comment>
<evidence type="ECO:0000256" key="1">
    <source>
        <dbReference type="SAM" id="SignalP"/>
    </source>
</evidence>
<accession>A0A8S1A475</accession>
<sequence>MFLCKSVLCAMALFLSTSCDASVKDADSIIKIPDECKGQHLCTIKPEGYHHLEAKIESWLPKYLVKNAGNVTKMDLQPRIGEIEKHSHNCQEEMEQGFTYTYFYNESNLSNYEILVQNEKFIQNIEVVKCRKLQPPLSADSNEQCFQHLGIKTNDLKSICQTIWATRPLFVFNKNRTGIIEKLLRIPVTCSCMVSYH</sequence>
<keyword evidence="1" id="KW-0732">Signal</keyword>
<dbReference type="Gene3D" id="2.10.90.10">
    <property type="entry name" value="Cystine-knot cytokines"/>
    <property type="match status" value="1"/>
</dbReference>
<gene>
    <name evidence="3" type="ORF">APLA_LOCUS8563</name>
</gene>
<name>A0A8S1A475_ARCPL</name>
<feature type="chain" id="PRO_5035881137" description="Spaetzle domain-containing protein" evidence="1">
    <location>
        <begin position="22"/>
        <end position="197"/>
    </location>
</feature>
<reference evidence="3 4" key="1">
    <citation type="submission" date="2020-04" db="EMBL/GenBank/DDBJ databases">
        <authorList>
            <person name="Wallbank WR R."/>
            <person name="Pardo Diaz C."/>
            <person name="Kozak K."/>
            <person name="Martin S."/>
            <person name="Jiggins C."/>
            <person name="Moest M."/>
            <person name="Warren A I."/>
            <person name="Byers J.R.P. K."/>
            <person name="Montejo-Kovacevich G."/>
            <person name="Yen C E."/>
        </authorList>
    </citation>
    <scope>NUCLEOTIDE SEQUENCE [LARGE SCALE GENOMIC DNA]</scope>
</reference>
<feature type="domain" description="Spaetzle" evidence="2">
    <location>
        <begin position="110"/>
        <end position="194"/>
    </location>
</feature>
<evidence type="ECO:0000259" key="2">
    <source>
        <dbReference type="Pfam" id="PF16077"/>
    </source>
</evidence>